<feature type="region of interest" description="Disordered" evidence="1">
    <location>
        <begin position="28"/>
        <end position="58"/>
    </location>
</feature>
<reference evidence="4" key="1">
    <citation type="journal article" date="2023" name="Commun. Biol.">
        <title>Genome analysis of Parmales, the sister group of diatoms, reveals the evolutionary specialization of diatoms from phago-mixotrophs to photoautotrophs.</title>
        <authorList>
            <person name="Ban H."/>
            <person name="Sato S."/>
            <person name="Yoshikawa S."/>
            <person name="Yamada K."/>
            <person name="Nakamura Y."/>
            <person name="Ichinomiya M."/>
            <person name="Sato N."/>
            <person name="Blanc-Mathieu R."/>
            <person name="Endo H."/>
            <person name="Kuwata A."/>
            <person name="Ogata H."/>
        </authorList>
    </citation>
    <scope>NUCLEOTIDE SEQUENCE [LARGE SCALE GENOMIC DNA]</scope>
</reference>
<gene>
    <name evidence="3" type="ORF">TrCOL_g6396</name>
</gene>
<accession>A0A9W7LBH9</accession>
<evidence type="ECO:0000256" key="1">
    <source>
        <dbReference type="SAM" id="MobiDB-lite"/>
    </source>
</evidence>
<sequence>MEQPDPTKPPLVQKKSIRKRIIKQFSKKKFSFGGRQKEASFKRKLESNPNPPAEEGTWVKKYDAGYNADYYQNTLTGRSTWTEKDVTSESPVNLPPASPASDDLRPSSPKTIRFSSETKPEKSSEVRFQSQSSSLTITDNMMQRAHTLGDGIGVDFVSRASTTVMGDNPMAGGHAGVNPMHQQNKREKAKSKPVKETSSSTSFASFWQPSSKLDAQSPNQGEKEEVEGEEEGEWSSSEDEDEDENRGRSVSWDFDPFPSLSKRLRSLTRSRADDDGLELIDMESGGGKEIPDQRKKIRGKKKKKRRRRRRKKRRKRDGLVDMFARCIKREILDMICSSQWGLRKTCAVYFKRIFFVAAFMFLGIAVTTLVYKRPWEKSPAPPPPELTVNTTLQLINATCPNDAAFLTSLLKCEELNLLIDLTPDLTLYDIKASLDVDKKTNLPVIAVTEGYLVSRRTYFVMEIVPFYIRPAISPELCGHKVVLFQGVVTDDVPFHEFGLTSFPLTLQKGATGNVGIMTSAKRSISQSTFVPSDPDYPYIVTELTITGTGKLASYAAPQDGPLSDWWKYSTPPNVIFSNRVSGSSDISLRLYNSGEFDLDIPAVSTDISHVFRYASCVKMVPWYFDDIHILGLVDAHVGSSGSDEPGLTVMGRAEVDGHVERVYVRQPTTPLEDRVDRHYALCGRYAEEQADPMNWECDTTEELLPDESLTAVRCCTDVSSGSMQDAGWERTGSCDVYAGSDEGWACQTLGWEDARDFCGTVGGRLCTKEEIKAGCGIGTGCESDRKMIWTSTDFLEGDSPGTKVNFELRAGKAKELSSSFEQQLVCTNPKLTLLETLEKEETFITGYLNDTAKIVEVATDFVTDISNNITAINQYDIAHLPLKGAPTWIEYNYQGIGTLATRKNGLQSLWSMWEIGSAGVYLPDPPTISLTYELIPNRYHVAEFKIGNRVYVDRGYKFSYVPEWMDSMAVVKTSDEDTLWPGFWNRAYESNLFCANHGSANAVYVIMEAQVVELPLWLSSYRLIKGLKIKMTINEWSLTQPEFYVFYKLLPRGEGSGSQTCFGINGAGADHMYVVAFGPEPGLVEGDMDYEYRWETTEVPHYYMEKGDSSIQKNEAQKVSNVLVEGFLTSYVGNLVNSDQVELEIDGDFRNFYTKSDGLELRSLGSAVRSVAPNITVPFISYMMEEERSMLGSLTFDTHPFKSGWPGKSGVLIEANTRLTMWQTPLSSLLRDADVHAKVFLPFVYKEADDMMVTTNGDEVEVRLVAETKGVLDFGEGVSVEDPTLTVLVTGDTVRSSFAADMTLSFEDGSAVKVGAQIEFATYSLSGPPVSLSASVTGYLLEGFAPKLAPWFAVSQGGVLGKAEIVHGMDIDMITLDEFEIFFNPTFSISGLTGSAKFYYERPGRWRIEGNVAVENVEENGVEVLLKGIDSESGYGGDAFVEGHSAAYSEVIEDMIFSKASSVGSDWSIVLRGSGTVFSISTTIESSLVPRYAQGLNGYNLNVSTTNNRTMMQIVGDIDDMNVTEHFTLMGSPGGSLALDCWGDLTYWALEGYVSDTVNVLLTGVLNMTFPGSLKPPLVAPLVLRGVHDSEIDEGDIKGELPIQGVWDVDDRAYLNGGVIETKLSYKEGSFSTSPSHYSATGAVKLYDVNGALTGKQASAEVRGILDPQMGTSTVVLRAHSKNANNVGSFDLLTKGGGMEGGGEGEVRLKDEYFDFCVSSVAGVVVEGIRCEIGVVVEAEVEEVPGLRNVLPNFGSGAVNASRYTVARSAAGGEFSVRSTLLGGGVALANALSLTNIVDEYEGGYGWVVNASFGSHDLVLSGVGVWGSGSSDETVQINATNTDAWTFGGNALLSPGCKFLLNLTSSSSGAWKASGMGVRLPSCPGSFINTGGSFEVTGVDFNAVSGEYEISASFDALNMGEFISSYDKASLPQTILNAAVVGNPSVKFSSVTSLVTVSATVDMRSVPEFSQVLSSLNFGSTGTPSPAAVDCTVVSKLSEKEWGSDTITFNLPPVSSVTLGSIPVSSYLVDVDFLTSSSTSVSFSTTSVIKALGEDFLTPTTTTPTVDFDLTLSPRFDGMKLVSGLVDVGGFNFTGIISMKKTGGSWVVADALFNDVSSGLKVHADASLSSYTLISTYIYGGLLPHYMSDSPIPNLLLSPPSSGFTFTYTSSTSCGIISFTTKYISLPLYVPGLNVFFPTSQLTLNWDVEITTYPDSWYITYTKPFEECIISPSLTLSSGFVGVTTSSGGETFTSLSSVLAVVTPSIGGVKGEELMILSNGTFTSTSMELSGDIITPFNVSLSESVTVTEGQLNVTSIFGYLSNIVGKVKGEAEFVEGVWEGTYKCGYECMGAEVSGGSVNLKSDVGMVYNQTRNPPAYLGGGSGKLETLWGLVLTDANFRVESNGGIVVRGIGNIPDSSTTTQFEDEVEGVKSGIYYGSDFGVEINHQGVNVEFNEMPFRTKVEEGVYITGHEVGWTGSYDVEVPELRTVLQVEVGGGGSVEPLTVVVKGDWEDFLFEGGEGRVVGNWMSQNSLMSVTTGIEEWESEVTDVMGVGGEVEVVVGYDEAGGEGREDLIIREVKWKGEGGRFNITVEEFSGDNERAKLDAWVTVGDLKRGVFTGDYRPKDVSRGWITGTLKVSSPWSPYGNPGLLLIPIGAEVMCNLTLARGEVVGIEVSGGVSLVDIDGFLDVSGTVVISGEGALPRGEGGGGNFCPSFEGIGKGGLGEVLEGTVEQWGDGGDKAKAFGMNEGTALAGGGVVELLGPEEGGCEGEGGRRIKFSMGVTGGKWREAFRVLEGPDWGGGTVTWDMTGIQRGTITGLDKGREVGPEVIEVWLEYEGGKITDIARGLGGGGGLVERIEGFIIKDNQGGGGERWTIKGGGGVNVTVIEADVKTPVGEIRDAVGALGGDENGMDGEGTFKGWVTVGSGGRTWGGVKVGRVDVIDGVVWGEEATVGVGCWEGREGKVDIEVRRGTIKFANERGIEVTLKGEMGGGGDVLRGMVEEGGWTDAFGVRGLDLTDVEVGVGVGEGGGGVEVNATWEGVRVEGGTGGGGNELVIVGEVGGVAFKSLAEWWEGGGGGGGLVLDWREDWDALINWKVKEGSVRVTKDGWEVEGKMDFFQEQVGFNMTRMGEGREGHEDLLWYVDGAGLAGKLEETLREQVQWDVRLLKPWELSNAERIIKEEEDGLDFDLEMVKVTEVEAKNLHFASLSDDLPVVLSVTLSFYGLEQVLEVETGLLELATKDLSWLVENKFADRLGRNVFAVPECVSDGDCYNLDWTGLKGDYCRGLCDEGSKEWYGQCPGDYGECFKHDKKCFDCFGKCVLMKCVYE</sequence>
<organism evidence="3 4">
    <name type="scientific">Triparma columacea</name>
    <dbReference type="NCBI Taxonomy" id="722753"/>
    <lineage>
        <taxon>Eukaryota</taxon>
        <taxon>Sar</taxon>
        <taxon>Stramenopiles</taxon>
        <taxon>Ochrophyta</taxon>
        <taxon>Bolidophyceae</taxon>
        <taxon>Parmales</taxon>
        <taxon>Triparmaceae</taxon>
        <taxon>Triparma</taxon>
    </lineage>
</organism>
<feature type="region of interest" description="Disordered" evidence="1">
    <location>
        <begin position="83"/>
        <end position="142"/>
    </location>
</feature>
<feature type="compositionally biased region" description="Basic and acidic residues" evidence="1">
    <location>
        <begin position="116"/>
        <end position="125"/>
    </location>
</feature>
<feature type="compositionally biased region" description="Acidic residues" evidence="1">
    <location>
        <begin position="224"/>
        <end position="244"/>
    </location>
</feature>
<dbReference type="Proteomes" id="UP001165065">
    <property type="component" value="Unassembled WGS sequence"/>
</dbReference>
<dbReference type="OrthoDB" id="10420776at2759"/>
<feature type="region of interest" description="Disordered" evidence="1">
    <location>
        <begin position="163"/>
        <end position="252"/>
    </location>
</feature>
<keyword evidence="2" id="KW-0812">Transmembrane</keyword>
<feature type="compositionally biased region" description="Basic residues" evidence="1">
    <location>
        <begin position="295"/>
        <end position="316"/>
    </location>
</feature>
<dbReference type="EMBL" id="BRYA01000196">
    <property type="protein sequence ID" value="GMI43671.1"/>
    <property type="molecule type" value="Genomic_DNA"/>
</dbReference>
<protein>
    <recommendedName>
        <fullName evidence="5">WW domain-containing protein</fullName>
    </recommendedName>
</protein>
<evidence type="ECO:0000256" key="2">
    <source>
        <dbReference type="SAM" id="Phobius"/>
    </source>
</evidence>
<feature type="compositionally biased region" description="Polar residues" evidence="1">
    <location>
        <begin position="196"/>
        <end position="220"/>
    </location>
</feature>
<feature type="compositionally biased region" description="Basic and acidic residues" evidence="1">
    <location>
        <begin position="35"/>
        <end position="46"/>
    </location>
</feature>
<keyword evidence="2" id="KW-0472">Membrane</keyword>
<name>A0A9W7LBH9_9STRA</name>
<evidence type="ECO:0000313" key="4">
    <source>
        <dbReference type="Proteomes" id="UP001165065"/>
    </source>
</evidence>
<evidence type="ECO:0008006" key="5">
    <source>
        <dbReference type="Google" id="ProtNLM"/>
    </source>
</evidence>
<keyword evidence="4" id="KW-1185">Reference proteome</keyword>
<feature type="transmembrane region" description="Helical" evidence="2">
    <location>
        <begin position="353"/>
        <end position="371"/>
    </location>
</feature>
<comment type="caution">
    <text evidence="3">The sequence shown here is derived from an EMBL/GenBank/DDBJ whole genome shotgun (WGS) entry which is preliminary data.</text>
</comment>
<proteinExistence type="predicted"/>
<evidence type="ECO:0000313" key="3">
    <source>
        <dbReference type="EMBL" id="GMI43671.1"/>
    </source>
</evidence>
<feature type="region of interest" description="Disordered" evidence="1">
    <location>
        <begin position="278"/>
        <end position="316"/>
    </location>
</feature>
<keyword evidence="2" id="KW-1133">Transmembrane helix</keyword>